<dbReference type="PANTHER" id="PTHR43540">
    <property type="entry name" value="PEROXYUREIDOACRYLATE/UREIDOACRYLATE AMIDOHYDROLASE-RELATED"/>
    <property type="match status" value="1"/>
</dbReference>
<dbReference type="SUPFAM" id="SSF52499">
    <property type="entry name" value="Isochorismatase-like hydrolases"/>
    <property type="match status" value="1"/>
</dbReference>
<evidence type="ECO:0000313" key="5">
    <source>
        <dbReference type="EMBL" id="SUM34897.1"/>
    </source>
</evidence>
<sequence>MTKNSALIVMDMQNGIVNGIEDNAGVIRANQQAIADARTRHIPVIFVRVAFTGDYLEVSENNKMFSQYKASGQPMSKEATSTQIINDLHVEDTDPVVVKHRLSAFTGSNLEVLLRGMNINHIVLTGVSTSGVVLSTAVEAADKDFQITILADAVTDNDQYKHQFLVDNILTRYATIDHTTEWLNK</sequence>
<dbReference type="GeneID" id="93844230"/>
<dbReference type="GO" id="GO:0016787">
    <property type="term" value="F:hydrolase activity"/>
    <property type="evidence" value="ECO:0007669"/>
    <property type="project" value="UniProtKB-KW"/>
</dbReference>
<evidence type="ECO:0000259" key="3">
    <source>
        <dbReference type="Pfam" id="PF00857"/>
    </source>
</evidence>
<accession>A0A0D0QSS6</accession>
<gene>
    <name evidence="5" type="primary">yecD</name>
    <name evidence="5" type="ORF">NCTC12195_04424</name>
    <name evidence="4" type="ORF">SGA02_17520</name>
</gene>
<reference evidence="4 7" key="2">
    <citation type="submission" date="2019-07" db="EMBL/GenBank/DDBJ databases">
        <title>Whole genome shotgun sequence of Staphylococcus gallinarum NBRC 109767.</title>
        <authorList>
            <person name="Hosoyama A."/>
            <person name="Uohara A."/>
            <person name="Ohji S."/>
            <person name="Ichikawa N."/>
        </authorList>
    </citation>
    <scope>NUCLEOTIDE SEQUENCE [LARGE SCALE GENOMIC DNA]</scope>
    <source>
        <strain evidence="4 7">NBRC 109767</strain>
    </source>
</reference>
<evidence type="ECO:0000256" key="2">
    <source>
        <dbReference type="ARBA" id="ARBA00022801"/>
    </source>
</evidence>
<dbReference type="InterPro" id="IPR000868">
    <property type="entry name" value="Isochorismatase-like_dom"/>
</dbReference>
<keyword evidence="7" id="KW-1185">Reference proteome</keyword>
<comment type="similarity">
    <text evidence="1">Belongs to the isochorismatase family.</text>
</comment>
<feature type="domain" description="Isochorismatase-like" evidence="3">
    <location>
        <begin position="5"/>
        <end position="176"/>
    </location>
</feature>
<dbReference type="PANTHER" id="PTHR43540:SF7">
    <property type="entry name" value="ISOCHORISMATASE FAMILY PROTEIN YECD"/>
    <property type="match status" value="1"/>
</dbReference>
<dbReference type="EC" id="3.-.-.-" evidence="5"/>
<dbReference type="Pfam" id="PF00857">
    <property type="entry name" value="Isochorismatase"/>
    <property type="match status" value="1"/>
</dbReference>
<dbReference type="Proteomes" id="UP000255277">
    <property type="component" value="Unassembled WGS sequence"/>
</dbReference>
<dbReference type="STRING" id="1293.SH09_14470"/>
<dbReference type="InterPro" id="IPR050272">
    <property type="entry name" value="Isochorismatase-like_hydrls"/>
</dbReference>
<evidence type="ECO:0000313" key="7">
    <source>
        <dbReference type="Proteomes" id="UP000321057"/>
    </source>
</evidence>
<dbReference type="EMBL" id="BKAX01000004">
    <property type="protein sequence ID" value="GEQ05924.1"/>
    <property type="molecule type" value="Genomic_DNA"/>
</dbReference>
<dbReference type="Proteomes" id="UP000321057">
    <property type="component" value="Unassembled WGS sequence"/>
</dbReference>
<evidence type="ECO:0000313" key="4">
    <source>
        <dbReference type="EMBL" id="GEQ05924.1"/>
    </source>
</evidence>
<evidence type="ECO:0000256" key="1">
    <source>
        <dbReference type="ARBA" id="ARBA00006336"/>
    </source>
</evidence>
<protein>
    <submittedName>
        <fullName evidence="5">Amidase</fullName>
        <ecNumber evidence="5">3.-.-.-</ecNumber>
    </submittedName>
</protein>
<organism evidence="5 6">
    <name type="scientific">Staphylococcus gallinarum</name>
    <dbReference type="NCBI Taxonomy" id="1293"/>
    <lineage>
        <taxon>Bacteria</taxon>
        <taxon>Bacillati</taxon>
        <taxon>Bacillota</taxon>
        <taxon>Bacilli</taxon>
        <taxon>Bacillales</taxon>
        <taxon>Staphylococcaceae</taxon>
        <taxon>Staphylococcus</taxon>
    </lineage>
</organism>
<evidence type="ECO:0000313" key="6">
    <source>
        <dbReference type="Proteomes" id="UP000255277"/>
    </source>
</evidence>
<name>A0A0D0QSS6_STAGA</name>
<dbReference type="InterPro" id="IPR036380">
    <property type="entry name" value="Isochorismatase-like_sf"/>
</dbReference>
<dbReference type="RefSeq" id="WP_042740293.1">
    <property type="nucleotide sequence ID" value="NZ_BKAX01000004.1"/>
</dbReference>
<dbReference type="OrthoDB" id="257098at2"/>
<proteinExistence type="inferred from homology"/>
<reference evidence="5 6" key="1">
    <citation type="submission" date="2018-06" db="EMBL/GenBank/DDBJ databases">
        <authorList>
            <consortium name="Pathogen Informatics"/>
            <person name="Doyle S."/>
        </authorList>
    </citation>
    <scope>NUCLEOTIDE SEQUENCE [LARGE SCALE GENOMIC DNA]</scope>
    <source>
        <strain evidence="5 6">NCTC12195</strain>
    </source>
</reference>
<dbReference type="Gene3D" id="3.40.50.850">
    <property type="entry name" value="Isochorismatase-like"/>
    <property type="match status" value="1"/>
</dbReference>
<dbReference type="AlphaFoldDB" id="A0A0D0QSS6"/>
<dbReference type="EMBL" id="UHDK01000001">
    <property type="protein sequence ID" value="SUM34897.1"/>
    <property type="molecule type" value="Genomic_DNA"/>
</dbReference>
<dbReference type="CDD" id="cd00431">
    <property type="entry name" value="cysteine_hydrolases"/>
    <property type="match status" value="1"/>
</dbReference>
<keyword evidence="2 5" id="KW-0378">Hydrolase</keyword>